<keyword evidence="1 2" id="KW-0812">Transmembrane</keyword>
<keyword evidence="1" id="KW-0472">Membrane</keyword>
<keyword evidence="3" id="KW-1185">Reference proteome</keyword>
<feature type="transmembrane region" description="Helical" evidence="1">
    <location>
        <begin position="130"/>
        <end position="159"/>
    </location>
</feature>
<dbReference type="AlphaFoldDB" id="A0A345DQZ0"/>
<sequence length="237" mass="28512">MNLKHNNFYHKFLSFFLLALLFYIFFFWGIGIIYPVNNFVFDNVLFNLAYVLLISFVSVFVVGILMQILINFRLYQWSFDHYKLLIKTNWFVLLTWLLNLILLTITLAYNFQRYINLVQNQHLARITYLILLNLFYIFYLIISLSLLLTIALVIIYGFYLKKITFFVIWTNTEIYNELFINNFTIDPFAALIRFLQQMKIVVIIKLLICRTFLKAQLRKTKLLIQFKKENCPPLLCL</sequence>
<feature type="transmembrane region" description="Helical" evidence="1">
    <location>
        <begin position="12"/>
        <end position="36"/>
    </location>
</feature>
<keyword evidence="1" id="KW-1133">Transmembrane helix</keyword>
<reference evidence="3" key="1">
    <citation type="submission" date="2018-07" db="EMBL/GenBank/DDBJ databases">
        <title>Complete Genome Sequence of Spiroplasma phoeniceum.</title>
        <authorList>
            <person name="Davis R.E."/>
            <person name="Shao J.Y."/>
            <person name="Zhao Y."/>
            <person name="Silver A."/>
            <person name="Stump z."/>
            <person name="Gasparich G."/>
        </authorList>
    </citation>
    <scope>NUCLEOTIDE SEQUENCE [LARGE SCALE GENOMIC DNA]</scope>
    <source>
        <strain evidence="3">P40</strain>
    </source>
</reference>
<evidence type="ECO:0000313" key="2">
    <source>
        <dbReference type="EMBL" id="AXF96631.1"/>
    </source>
</evidence>
<dbReference type="EMBL" id="CP031088">
    <property type="protein sequence ID" value="AXF96631.1"/>
    <property type="molecule type" value="Genomic_DNA"/>
</dbReference>
<gene>
    <name evidence="2" type="ORF">SDAV_001678</name>
</gene>
<dbReference type="KEGG" id="sphh:SDAV_001678"/>
<feature type="transmembrane region" description="Helical" evidence="1">
    <location>
        <begin position="90"/>
        <end position="109"/>
    </location>
</feature>
<proteinExistence type="predicted"/>
<evidence type="ECO:0000313" key="3">
    <source>
        <dbReference type="Proteomes" id="UP000253689"/>
    </source>
</evidence>
<organism evidence="2 3">
    <name type="scientific">Spiroplasma phoeniceum P40</name>
    <dbReference type="NCBI Taxonomy" id="1276259"/>
    <lineage>
        <taxon>Bacteria</taxon>
        <taxon>Bacillati</taxon>
        <taxon>Mycoplasmatota</taxon>
        <taxon>Mollicutes</taxon>
        <taxon>Entomoplasmatales</taxon>
        <taxon>Spiroplasmataceae</taxon>
        <taxon>Spiroplasma</taxon>
    </lineage>
</organism>
<feature type="transmembrane region" description="Helical" evidence="1">
    <location>
        <begin position="48"/>
        <end position="70"/>
    </location>
</feature>
<name>A0A345DQZ0_9MOLU</name>
<dbReference type="Proteomes" id="UP000253689">
    <property type="component" value="Chromosome"/>
</dbReference>
<accession>A0A345DQZ0</accession>
<dbReference type="RefSeq" id="WP_114565221.1">
    <property type="nucleotide sequence ID" value="NZ_CP031088.1"/>
</dbReference>
<evidence type="ECO:0000256" key="1">
    <source>
        <dbReference type="SAM" id="Phobius"/>
    </source>
</evidence>
<protein>
    <submittedName>
        <fullName evidence="2">Transmembrane protein</fullName>
    </submittedName>
</protein>